<accession>A0AAD5WI08</accession>
<evidence type="ECO:0000313" key="2">
    <source>
        <dbReference type="Proteomes" id="UP001196413"/>
    </source>
</evidence>
<dbReference type="AlphaFoldDB" id="A0AAD5WI08"/>
<dbReference type="GO" id="GO:0071944">
    <property type="term" value="C:cell periphery"/>
    <property type="evidence" value="ECO:0007669"/>
    <property type="project" value="TreeGrafter"/>
</dbReference>
<name>A0AAD5WI08_PARTN</name>
<proteinExistence type="predicted"/>
<dbReference type="Proteomes" id="UP001196413">
    <property type="component" value="Unassembled WGS sequence"/>
</dbReference>
<sequence length="259" mass="29292">MLEVSDAYVLKENGMKIAMFTVGPPNIQIQVPSMHHMLQNLEVHIMAALCVSQEFKVQLLYRALEVFSRDNSKVVAKTTINLHTTAVHIVFLCQHFANAGFYTVQLVSSLGQIIQAEQWILVNETTSVSLQLRNDSIFPHCVRDFPVQWKTAECDTAQLNYRLRVSAIPEGSINHEHRSHYIGNPLSPTFFESFGKCTLDQFLERMVGGEVGQHGQSARKRVGHHFRSGIGFVKIRSRSEARTAKDMLLKQELAKEQSV</sequence>
<comment type="caution">
    <text evidence="1">The sequence shown here is derived from an EMBL/GenBank/DDBJ whole genome shotgun (WGS) entry which is preliminary data.</text>
</comment>
<organism evidence="1 2">
    <name type="scientific">Parelaphostrongylus tenuis</name>
    <name type="common">Meningeal worm</name>
    <dbReference type="NCBI Taxonomy" id="148309"/>
    <lineage>
        <taxon>Eukaryota</taxon>
        <taxon>Metazoa</taxon>
        <taxon>Ecdysozoa</taxon>
        <taxon>Nematoda</taxon>
        <taxon>Chromadorea</taxon>
        <taxon>Rhabditida</taxon>
        <taxon>Rhabditina</taxon>
        <taxon>Rhabditomorpha</taxon>
        <taxon>Strongyloidea</taxon>
        <taxon>Metastrongylidae</taxon>
        <taxon>Parelaphostrongylus</taxon>
    </lineage>
</organism>
<gene>
    <name evidence="1" type="ORF">KIN20_033151</name>
</gene>
<dbReference type="EMBL" id="JAHQIW010006940">
    <property type="protein sequence ID" value="KAJ1371239.1"/>
    <property type="molecule type" value="Genomic_DNA"/>
</dbReference>
<protein>
    <submittedName>
        <fullName evidence="1">Uncharacterized protein</fullName>
    </submittedName>
</protein>
<dbReference type="PANTHER" id="PTHR16311:SF3">
    <property type="entry name" value="THROMBOSPONDIN TYPE-1 DOMAIN-CONTAINING PROTEIN 1"/>
    <property type="match status" value="1"/>
</dbReference>
<keyword evidence="2" id="KW-1185">Reference proteome</keyword>
<reference evidence="1" key="1">
    <citation type="submission" date="2021-06" db="EMBL/GenBank/DDBJ databases">
        <title>Parelaphostrongylus tenuis whole genome reference sequence.</title>
        <authorList>
            <person name="Garwood T.J."/>
            <person name="Larsen P.A."/>
            <person name="Fountain-Jones N.M."/>
            <person name="Garbe J.R."/>
            <person name="Macchietto M.G."/>
            <person name="Kania S.A."/>
            <person name="Gerhold R.W."/>
            <person name="Richards J.E."/>
            <person name="Wolf T.M."/>
        </authorList>
    </citation>
    <scope>NUCLEOTIDE SEQUENCE</scope>
    <source>
        <strain evidence="1">MNPRO001-30</strain>
        <tissue evidence="1">Meninges</tissue>
    </source>
</reference>
<dbReference type="PANTHER" id="PTHR16311">
    <property type="entry name" value="THROMBOSPONDIN TYPE I DOMAIN-CONTAINING 1"/>
    <property type="match status" value="1"/>
</dbReference>
<evidence type="ECO:0000313" key="1">
    <source>
        <dbReference type="EMBL" id="KAJ1371239.1"/>
    </source>
</evidence>
<dbReference type="InterPro" id="IPR038877">
    <property type="entry name" value="THSD1"/>
</dbReference>